<dbReference type="AlphaFoldDB" id="A0A068THH5"/>
<dbReference type="Pfam" id="PF00528">
    <property type="entry name" value="BPD_transp_1"/>
    <property type="match status" value="1"/>
</dbReference>
<dbReference type="PANTHER" id="PTHR43163">
    <property type="entry name" value="DIPEPTIDE TRANSPORT SYSTEM PERMEASE PROTEIN DPPB-RELATED"/>
    <property type="match status" value="1"/>
</dbReference>
<feature type="transmembrane region" description="Helical" evidence="7">
    <location>
        <begin position="135"/>
        <end position="161"/>
    </location>
</feature>
<evidence type="ECO:0000313" key="10">
    <source>
        <dbReference type="Proteomes" id="UP000028186"/>
    </source>
</evidence>
<keyword evidence="6 7" id="KW-0472">Membrane</keyword>
<dbReference type="HOGENOM" id="CLU_036879_0_1_5"/>
<feature type="transmembrane region" description="Helical" evidence="7">
    <location>
        <begin position="235"/>
        <end position="261"/>
    </location>
</feature>
<keyword evidence="3" id="KW-1003">Cell membrane</keyword>
<name>A0A068THH5_NEOGA</name>
<feature type="transmembrane region" description="Helical" evidence="7">
    <location>
        <begin position="281"/>
        <end position="307"/>
    </location>
</feature>
<dbReference type="GO" id="GO:0005886">
    <property type="term" value="C:plasma membrane"/>
    <property type="evidence" value="ECO:0007669"/>
    <property type="project" value="UniProtKB-SubCell"/>
</dbReference>
<dbReference type="CDD" id="cd06261">
    <property type="entry name" value="TM_PBP2"/>
    <property type="match status" value="1"/>
</dbReference>
<evidence type="ECO:0000256" key="5">
    <source>
        <dbReference type="ARBA" id="ARBA00022989"/>
    </source>
</evidence>
<evidence type="ECO:0000259" key="8">
    <source>
        <dbReference type="PROSITE" id="PS50928"/>
    </source>
</evidence>
<dbReference type="SUPFAM" id="SSF161098">
    <property type="entry name" value="MetI-like"/>
    <property type="match status" value="1"/>
</dbReference>
<evidence type="ECO:0000256" key="2">
    <source>
        <dbReference type="ARBA" id="ARBA00022448"/>
    </source>
</evidence>
<dbReference type="PROSITE" id="PS50928">
    <property type="entry name" value="ABC_TM1"/>
    <property type="match status" value="1"/>
</dbReference>
<dbReference type="EMBL" id="HG938356">
    <property type="protein sequence ID" value="CDN57574.1"/>
    <property type="molecule type" value="Genomic_DNA"/>
</dbReference>
<dbReference type="InterPro" id="IPR045621">
    <property type="entry name" value="BPD_transp_1_N"/>
</dbReference>
<protein>
    <submittedName>
        <fullName evidence="9">ABC di/oligopeptide transporter</fullName>
    </submittedName>
</protein>
<proteinExistence type="inferred from homology"/>
<dbReference type="PANTHER" id="PTHR43163:SF6">
    <property type="entry name" value="DIPEPTIDE TRANSPORT SYSTEM PERMEASE PROTEIN DPPB-RELATED"/>
    <property type="match status" value="1"/>
</dbReference>
<evidence type="ECO:0000313" key="9">
    <source>
        <dbReference type="EMBL" id="CDN57574.1"/>
    </source>
</evidence>
<sequence>MLTFLLKKLPSVVVVAIASSLIAFILPRMAPGDPAVALAGSDASPEQLAAVREQIGLNGPLHEQYFHWMWNLLHGDLGRSFAMRRPVSTLIMSRLESTVELAALALMLMIIIGFTLGILSATLRHQSARAGLDILNTICLATPPFLTGLLLILLLGIAFPILPVSGEIGLLRDPLKGLQFLILPAFALALPQAAVVARLLTTAINSVRGEDFIDLAKAKGVPPGRLMRRHLLRNSLGPAIVAIGLRAGELLGGAIVIEAIFARNGLGQLAVSSVQNRDYLVLQALILGAVLVAVLIQLLSEITIAALDPRIRLES</sequence>
<evidence type="ECO:0000256" key="1">
    <source>
        <dbReference type="ARBA" id="ARBA00004651"/>
    </source>
</evidence>
<dbReference type="KEGG" id="ngl:RG1141_PA07420"/>
<reference evidence="10" key="1">
    <citation type="journal article" date="2014" name="BMC Genomics">
        <title>Genome sequencing of two Neorhizobium galegae strains reveals a noeT gene responsible for the unusual acetylation of the nodulation factors.</title>
        <authorList>
            <person name="Osterman J."/>
            <person name="Marsh J."/>
            <person name="Laine P.K."/>
            <person name="Zeng Z."/>
            <person name="Alatalo E."/>
            <person name="Sullivan J.T."/>
            <person name="Young J.P."/>
            <person name="Thomas-Oates J."/>
            <person name="Paulin L."/>
            <person name="Lindstrom K."/>
        </authorList>
    </citation>
    <scope>NUCLEOTIDE SEQUENCE [LARGE SCALE GENOMIC DNA]</scope>
    <source>
        <strain evidence="10">HAMBI 1141</strain>
        <plasmid evidence="10">II</plasmid>
    </source>
</reference>
<dbReference type="InterPro" id="IPR000515">
    <property type="entry name" value="MetI-like"/>
</dbReference>
<comment type="similarity">
    <text evidence="7">Belongs to the binding-protein-dependent transport system permease family.</text>
</comment>
<accession>A0A068THH5</accession>
<dbReference type="PATRIC" id="fig|1028801.3.peg.5343"/>
<evidence type="ECO:0000256" key="3">
    <source>
        <dbReference type="ARBA" id="ARBA00022475"/>
    </source>
</evidence>
<dbReference type="GO" id="GO:0055085">
    <property type="term" value="P:transmembrane transport"/>
    <property type="evidence" value="ECO:0007669"/>
    <property type="project" value="InterPro"/>
</dbReference>
<gene>
    <name evidence="9" type="ORF">RG1141_PA07420</name>
</gene>
<dbReference type="RefSeq" id="WP_040124732.1">
    <property type="nucleotide sequence ID" value="NZ_HG938356.1"/>
</dbReference>
<organism evidence="9 10">
    <name type="scientific">Neorhizobium galegae bv. officinalis bv. officinalis str. HAMBI 1141</name>
    <dbReference type="NCBI Taxonomy" id="1028801"/>
    <lineage>
        <taxon>Bacteria</taxon>
        <taxon>Pseudomonadati</taxon>
        <taxon>Pseudomonadota</taxon>
        <taxon>Alphaproteobacteria</taxon>
        <taxon>Hyphomicrobiales</taxon>
        <taxon>Rhizobiaceae</taxon>
        <taxon>Rhizobium/Agrobacterium group</taxon>
        <taxon>Neorhizobium</taxon>
    </lineage>
</organism>
<feature type="transmembrane region" description="Helical" evidence="7">
    <location>
        <begin position="181"/>
        <end position="200"/>
    </location>
</feature>
<feature type="domain" description="ABC transmembrane type-1" evidence="8">
    <location>
        <begin position="95"/>
        <end position="300"/>
    </location>
</feature>
<evidence type="ECO:0000256" key="4">
    <source>
        <dbReference type="ARBA" id="ARBA00022692"/>
    </source>
</evidence>
<evidence type="ECO:0000256" key="7">
    <source>
        <dbReference type="RuleBase" id="RU363032"/>
    </source>
</evidence>
<dbReference type="Pfam" id="PF19300">
    <property type="entry name" value="BPD_transp_1_N"/>
    <property type="match status" value="1"/>
</dbReference>
<dbReference type="Proteomes" id="UP000028186">
    <property type="component" value="Plasmid pHAMBI1141a"/>
</dbReference>
<evidence type="ECO:0000256" key="6">
    <source>
        <dbReference type="ARBA" id="ARBA00023136"/>
    </source>
</evidence>
<geneLocation type="plasmid" evidence="10">
    <name>II</name>
</geneLocation>
<keyword evidence="9" id="KW-0614">Plasmid</keyword>
<keyword evidence="4 7" id="KW-0812">Transmembrane</keyword>
<dbReference type="InterPro" id="IPR035906">
    <property type="entry name" value="MetI-like_sf"/>
</dbReference>
<keyword evidence="2 7" id="KW-0813">Transport</keyword>
<dbReference type="Gene3D" id="1.10.3720.10">
    <property type="entry name" value="MetI-like"/>
    <property type="match status" value="1"/>
</dbReference>
<comment type="subcellular location">
    <subcellularLocation>
        <location evidence="1 7">Cell membrane</location>
        <topology evidence="1 7">Multi-pass membrane protein</topology>
    </subcellularLocation>
</comment>
<feature type="transmembrane region" description="Helical" evidence="7">
    <location>
        <begin position="101"/>
        <end position="123"/>
    </location>
</feature>
<feature type="transmembrane region" description="Helical" evidence="7">
    <location>
        <begin position="12"/>
        <end position="30"/>
    </location>
</feature>
<keyword evidence="5 7" id="KW-1133">Transmembrane helix</keyword>
<dbReference type="eggNOG" id="COG0601">
    <property type="taxonomic scope" value="Bacteria"/>
</dbReference>